<evidence type="ECO:0000259" key="1">
    <source>
        <dbReference type="PROSITE" id="PS50011"/>
    </source>
</evidence>
<dbReference type="GO" id="GO:0044773">
    <property type="term" value="P:mitotic DNA damage checkpoint signaling"/>
    <property type="evidence" value="ECO:0007669"/>
    <property type="project" value="TreeGrafter"/>
</dbReference>
<dbReference type="PROSITE" id="PS00109">
    <property type="entry name" value="PROTEIN_KINASE_TYR"/>
    <property type="match status" value="1"/>
</dbReference>
<dbReference type="Gene3D" id="1.10.510.10">
    <property type="entry name" value="Transferase(Phosphotransferase) domain 1"/>
    <property type="match status" value="1"/>
</dbReference>
<dbReference type="PANTHER" id="PTHR44167:SF24">
    <property type="entry name" value="SERINE_THREONINE-PROTEIN KINASE CHK2"/>
    <property type="match status" value="1"/>
</dbReference>
<evidence type="ECO:0000313" key="3">
    <source>
        <dbReference type="Proteomes" id="UP001222325"/>
    </source>
</evidence>
<gene>
    <name evidence="2" type="ORF">B0H15DRAFT_805693</name>
</gene>
<organism evidence="2 3">
    <name type="scientific">Mycena belliarum</name>
    <dbReference type="NCBI Taxonomy" id="1033014"/>
    <lineage>
        <taxon>Eukaryota</taxon>
        <taxon>Fungi</taxon>
        <taxon>Dikarya</taxon>
        <taxon>Basidiomycota</taxon>
        <taxon>Agaricomycotina</taxon>
        <taxon>Agaricomycetes</taxon>
        <taxon>Agaricomycetidae</taxon>
        <taxon>Agaricales</taxon>
        <taxon>Marasmiineae</taxon>
        <taxon>Mycenaceae</taxon>
        <taxon>Mycena</taxon>
    </lineage>
</organism>
<dbReference type="AlphaFoldDB" id="A0AAD6XMY0"/>
<keyword evidence="2" id="KW-0808">Transferase</keyword>
<protein>
    <submittedName>
        <fullName evidence="2">Kinase-like domain-containing protein</fullName>
    </submittedName>
</protein>
<keyword evidence="2" id="KW-0418">Kinase</keyword>
<comment type="caution">
    <text evidence="2">The sequence shown here is derived from an EMBL/GenBank/DDBJ whole genome shotgun (WGS) entry which is preliminary data.</text>
</comment>
<dbReference type="SMART" id="SM00220">
    <property type="entry name" value="S_TKc"/>
    <property type="match status" value="1"/>
</dbReference>
<dbReference type="GO" id="GO:0005634">
    <property type="term" value="C:nucleus"/>
    <property type="evidence" value="ECO:0007669"/>
    <property type="project" value="TreeGrafter"/>
</dbReference>
<accession>A0AAD6XMY0</accession>
<dbReference type="InterPro" id="IPR000719">
    <property type="entry name" value="Prot_kinase_dom"/>
</dbReference>
<dbReference type="GO" id="GO:0005524">
    <property type="term" value="F:ATP binding"/>
    <property type="evidence" value="ECO:0007669"/>
    <property type="project" value="InterPro"/>
</dbReference>
<dbReference type="GO" id="GO:0004674">
    <property type="term" value="F:protein serine/threonine kinase activity"/>
    <property type="evidence" value="ECO:0007669"/>
    <property type="project" value="TreeGrafter"/>
</dbReference>
<dbReference type="SUPFAM" id="SSF56112">
    <property type="entry name" value="Protein kinase-like (PK-like)"/>
    <property type="match status" value="1"/>
</dbReference>
<dbReference type="InterPro" id="IPR011009">
    <property type="entry name" value="Kinase-like_dom_sf"/>
</dbReference>
<name>A0AAD6XMY0_9AGAR</name>
<evidence type="ECO:0000313" key="2">
    <source>
        <dbReference type="EMBL" id="KAJ7076245.1"/>
    </source>
</evidence>
<reference evidence="2" key="1">
    <citation type="submission" date="2023-03" db="EMBL/GenBank/DDBJ databases">
        <title>Massive genome expansion in bonnet fungi (Mycena s.s.) driven by repeated elements and novel gene families across ecological guilds.</title>
        <authorList>
            <consortium name="Lawrence Berkeley National Laboratory"/>
            <person name="Harder C.B."/>
            <person name="Miyauchi S."/>
            <person name="Viragh M."/>
            <person name="Kuo A."/>
            <person name="Thoen E."/>
            <person name="Andreopoulos B."/>
            <person name="Lu D."/>
            <person name="Skrede I."/>
            <person name="Drula E."/>
            <person name="Henrissat B."/>
            <person name="Morin E."/>
            <person name="Kohler A."/>
            <person name="Barry K."/>
            <person name="LaButti K."/>
            <person name="Morin E."/>
            <person name="Salamov A."/>
            <person name="Lipzen A."/>
            <person name="Mereny Z."/>
            <person name="Hegedus B."/>
            <person name="Baldrian P."/>
            <person name="Stursova M."/>
            <person name="Weitz H."/>
            <person name="Taylor A."/>
            <person name="Grigoriev I.V."/>
            <person name="Nagy L.G."/>
            <person name="Martin F."/>
            <person name="Kauserud H."/>
        </authorList>
    </citation>
    <scope>NUCLEOTIDE SEQUENCE</scope>
    <source>
        <strain evidence="2">CBHHK173m</strain>
    </source>
</reference>
<dbReference type="Proteomes" id="UP001222325">
    <property type="component" value="Unassembled WGS sequence"/>
</dbReference>
<feature type="domain" description="Protein kinase" evidence="1">
    <location>
        <begin position="36"/>
        <end position="205"/>
    </location>
</feature>
<dbReference type="EMBL" id="JARJCN010000083">
    <property type="protein sequence ID" value="KAJ7076245.1"/>
    <property type="molecule type" value="Genomic_DNA"/>
</dbReference>
<proteinExistence type="predicted"/>
<dbReference type="Pfam" id="PF00069">
    <property type="entry name" value="Pkinase"/>
    <property type="match status" value="1"/>
</dbReference>
<sequence length="205" mass="22502">MAHTFHFGLDPSSAIGPDNYWSLFHPTLNSPPFSSGIFDQFIGSGTSGTVWRSTDGSHVIKIFTDARRAETEAKVLARCMDFHGLAVPTFRGLFTDGRQYGIVTPYVGKTIGTITGANTSQRAQLVRVLHQLHKNGIHHHDVRPENVMVNDAGVITLIDFDCAQLVDGPCPNCIDSAVMASIERESQTSNDSYNSLYNPRPSSYM</sequence>
<dbReference type="InterPro" id="IPR008266">
    <property type="entry name" value="Tyr_kinase_AS"/>
</dbReference>
<dbReference type="PANTHER" id="PTHR44167">
    <property type="entry name" value="OVARIAN-SPECIFIC SERINE/THREONINE-PROTEIN KINASE LOK-RELATED"/>
    <property type="match status" value="1"/>
</dbReference>
<dbReference type="PROSITE" id="PS50011">
    <property type="entry name" value="PROTEIN_KINASE_DOM"/>
    <property type="match status" value="1"/>
</dbReference>
<keyword evidence="3" id="KW-1185">Reference proteome</keyword>